<keyword evidence="2" id="KW-1185">Reference proteome</keyword>
<reference evidence="1 2" key="1">
    <citation type="submission" date="2018-01" db="EMBL/GenBank/DDBJ databases">
        <title>Genome characterization of the sugarcane-associated fungus Trichoderma ghanense CCMA-1212 and their application in lignocelulose bioconversion.</title>
        <authorList>
            <person name="Steindorff A.S."/>
            <person name="Mendes T.D."/>
            <person name="Vilela E.S.D."/>
            <person name="Rodrigues D.S."/>
            <person name="Formighieri E.F."/>
            <person name="Melo I.S."/>
            <person name="Favaro L.C.L."/>
        </authorList>
    </citation>
    <scope>NUCLEOTIDE SEQUENCE [LARGE SCALE GENOMIC DNA]</scope>
    <source>
        <strain evidence="1 2">CCMA-1212</strain>
    </source>
</reference>
<evidence type="ECO:0000313" key="1">
    <source>
        <dbReference type="EMBL" id="TFA99131.1"/>
    </source>
</evidence>
<dbReference type="EMBL" id="PPTA01000015">
    <property type="protein sequence ID" value="TFA99131.1"/>
    <property type="molecule type" value="Genomic_DNA"/>
</dbReference>
<name>A0ABY2GV11_9HYPO</name>
<protein>
    <submittedName>
        <fullName evidence="1">Uncharacterized protein</fullName>
    </submittedName>
</protein>
<dbReference type="GeneID" id="300580470"/>
<sequence length="109" mass="11798">MTADPAKTLSHRASAIMAENNGLMSRVKNLEDKMQSTLHVERDKGSTKASFAGHFSTVPPPRQKRYICSHGDCVVEVDAKSTFSFRTSNVSTIRHTDGDIGSTPSTMGA</sequence>
<comment type="caution">
    <text evidence="1">The sequence shown here is derived from an EMBL/GenBank/DDBJ whole genome shotgun (WGS) entry which is preliminary data.</text>
</comment>
<organism evidence="1 2">
    <name type="scientific">Trichoderma ghanense</name>
    <dbReference type="NCBI Taxonomy" id="65468"/>
    <lineage>
        <taxon>Eukaryota</taxon>
        <taxon>Fungi</taxon>
        <taxon>Dikarya</taxon>
        <taxon>Ascomycota</taxon>
        <taxon>Pezizomycotina</taxon>
        <taxon>Sordariomycetes</taxon>
        <taxon>Hypocreomycetidae</taxon>
        <taxon>Hypocreales</taxon>
        <taxon>Hypocreaceae</taxon>
        <taxon>Trichoderma</taxon>
    </lineage>
</organism>
<accession>A0ABY2GV11</accession>
<dbReference type="Proteomes" id="UP001642720">
    <property type="component" value="Unassembled WGS sequence"/>
</dbReference>
<evidence type="ECO:0000313" key="2">
    <source>
        <dbReference type="Proteomes" id="UP001642720"/>
    </source>
</evidence>
<dbReference type="RefSeq" id="XP_073555333.1">
    <property type="nucleotide sequence ID" value="XM_073706020.1"/>
</dbReference>
<proteinExistence type="predicted"/>
<gene>
    <name evidence="1" type="ORF">CCMA1212_008917</name>
</gene>